<protein>
    <submittedName>
        <fullName evidence="2">Uncharacterized protein</fullName>
    </submittedName>
</protein>
<sequence length="89" mass="9888">MTGNASCTNANTRSFPTPIGRGRAKFVQPPTSADLSQCSHTRDSNALRQPPAPHQTRIFNSADRMYSRPGSCSRRRRCPKVREVVCKRG</sequence>
<name>A0A0C3QFW8_9AGAM</name>
<dbReference type="EMBL" id="KN823048">
    <property type="protein sequence ID" value="KIO25106.1"/>
    <property type="molecule type" value="Genomic_DNA"/>
</dbReference>
<organism evidence="2 3">
    <name type="scientific">Tulasnella calospora MUT 4182</name>
    <dbReference type="NCBI Taxonomy" id="1051891"/>
    <lineage>
        <taxon>Eukaryota</taxon>
        <taxon>Fungi</taxon>
        <taxon>Dikarya</taxon>
        <taxon>Basidiomycota</taxon>
        <taxon>Agaricomycotina</taxon>
        <taxon>Agaricomycetes</taxon>
        <taxon>Cantharellales</taxon>
        <taxon>Tulasnellaceae</taxon>
        <taxon>Tulasnella</taxon>
    </lineage>
</organism>
<evidence type="ECO:0000313" key="3">
    <source>
        <dbReference type="Proteomes" id="UP000054248"/>
    </source>
</evidence>
<reference evidence="2 3" key="1">
    <citation type="submission" date="2014-04" db="EMBL/GenBank/DDBJ databases">
        <authorList>
            <consortium name="DOE Joint Genome Institute"/>
            <person name="Kuo A."/>
            <person name="Girlanda M."/>
            <person name="Perotto S."/>
            <person name="Kohler A."/>
            <person name="Nagy L.G."/>
            <person name="Floudas D."/>
            <person name="Copeland A."/>
            <person name="Barry K.W."/>
            <person name="Cichocki N."/>
            <person name="Veneault-Fourrey C."/>
            <person name="LaButti K."/>
            <person name="Lindquist E.A."/>
            <person name="Lipzen A."/>
            <person name="Lundell T."/>
            <person name="Morin E."/>
            <person name="Murat C."/>
            <person name="Sun H."/>
            <person name="Tunlid A."/>
            <person name="Henrissat B."/>
            <person name="Grigoriev I.V."/>
            <person name="Hibbett D.S."/>
            <person name="Martin F."/>
            <person name="Nordberg H.P."/>
            <person name="Cantor M.N."/>
            <person name="Hua S.X."/>
        </authorList>
    </citation>
    <scope>NUCLEOTIDE SEQUENCE [LARGE SCALE GENOMIC DNA]</scope>
    <source>
        <strain evidence="2 3">MUT 4182</strain>
    </source>
</reference>
<accession>A0A0C3QFW8</accession>
<reference evidence="3" key="2">
    <citation type="submission" date="2015-01" db="EMBL/GenBank/DDBJ databases">
        <title>Evolutionary Origins and Diversification of the Mycorrhizal Mutualists.</title>
        <authorList>
            <consortium name="DOE Joint Genome Institute"/>
            <consortium name="Mycorrhizal Genomics Consortium"/>
            <person name="Kohler A."/>
            <person name="Kuo A."/>
            <person name="Nagy L.G."/>
            <person name="Floudas D."/>
            <person name="Copeland A."/>
            <person name="Barry K.W."/>
            <person name="Cichocki N."/>
            <person name="Veneault-Fourrey C."/>
            <person name="LaButti K."/>
            <person name="Lindquist E.A."/>
            <person name="Lipzen A."/>
            <person name="Lundell T."/>
            <person name="Morin E."/>
            <person name="Murat C."/>
            <person name="Riley R."/>
            <person name="Ohm R."/>
            <person name="Sun H."/>
            <person name="Tunlid A."/>
            <person name="Henrissat B."/>
            <person name="Grigoriev I.V."/>
            <person name="Hibbett D.S."/>
            <person name="Martin F."/>
        </authorList>
    </citation>
    <scope>NUCLEOTIDE SEQUENCE [LARGE SCALE GENOMIC DNA]</scope>
    <source>
        <strain evidence="3">MUT 4182</strain>
    </source>
</reference>
<dbReference type="AlphaFoldDB" id="A0A0C3QFW8"/>
<proteinExistence type="predicted"/>
<evidence type="ECO:0000256" key="1">
    <source>
        <dbReference type="SAM" id="MobiDB-lite"/>
    </source>
</evidence>
<dbReference type="HOGENOM" id="CLU_2456404_0_0_1"/>
<feature type="region of interest" description="Disordered" evidence="1">
    <location>
        <begin position="1"/>
        <end position="54"/>
    </location>
</feature>
<keyword evidence="3" id="KW-1185">Reference proteome</keyword>
<evidence type="ECO:0000313" key="2">
    <source>
        <dbReference type="EMBL" id="KIO25106.1"/>
    </source>
</evidence>
<feature type="compositionally biased region" description="Polar residues" evidence="1">
    <location>
        <begin position="29"/>
        <end position="39"/>
    </location>
</feature>
<gene>
    <name evidence="2" type="ORF">M407DRAFT_94225</name>
</gene>
<feature type="compositionally biased region" description="Polar residues" evidence="1">
    <location>
        <begin position="1"/>
        <end position="15"/>
    </location>
</feature>
<dbReference type="Proteomes" id="UP000054248">
    <property type="component" value="Unassembled WGS sequence"/>
</dbReference>